<proteinExistence type="predicted"/>
<protein>
    <submittedName>
        <fullName evidence="1">Guanine deaminase</fullName>
    </submittedName>
</protein>
<evidence type="ECO:0000313" key="2">
    <source>
        <dbReference type="Proteomes" id="UP000321461"/>
    </source>
</evidence>
<feature type="non-terminal residue" evidence="1">
    <location>
        <position position="44"/>
    </location>
</feature>
<dbReference type="Proteomes" id="UP000321461">
    <property type="component" value="Unassembled WGS sequence"/>
</dbReference>
<reference evidence="1 2" key="1">
    <citation type="submission" date="2019-08" db="EMBL/GenBank/DDBJ databases">
        <title>Whole genome analysis of cultivated E. coli strains isolated from CD patients and healthy donors.</title>
        <authorList>
            <person name="Siniagina M.N."/>
            <person name="Markelova M.I."/>
            <person name="Laikov A.V."/>
            <person name="Boulygina E.A."/>
            <person name="Khusnutdinova D.R."/>
            <person name="Kharchenko A."/>
            <person name="Grigoryeva T.V."/>
        </authorList>
    </citation>
    <scope>NUCLEOTIDE SEQUENCE [LARGE SCALE GENOMIC DNA]</scope>
    <source>
        <strain evidence="1 2">3_77_5</strain>
    </source>
</reference>
<gene>
    <name evidence="1" type="ORF">FWK02_35820</name>
</gene>
<dbReference type="EMBL" id="VSBS01002446">
    <property type="protein sequence ID" value="TXS96945.1"/>
    <property type="molecule type" value="Genomic_DNA"/>
</dbReference>
<evidence type="ECO:0000313" key="1">
    <source>
        <dbReference type="EMBL" id="TXS96945.1"/>
    </source>
</evidence>
<accession>A0A5C9A7L4</accession>
<dbReference type="AlphaFoldDB" id="A0A5C9A7L4"/>
<organism evidence="1 2">
    <name type="scientific">Escherichia coli</name>
    <dbReference type="NCBI Taxonomy" id="562"/>
    <lineage>
        <taxon>Bacteria</taxon>
        <taxon>Pseudomonadati</taxon>
        <taxon>Pseudomonadota</taxon>
        <taxon>Gammaproteobacteria</taxon>
        <taxon>Enterobacterales</taxon>
        <taxon>Enterobacteriaceae</taxon>
        <taxon>Escherichia</taxon>
    </lineage>
</organism>
<sequence>MSGEHTLKAVRGSFIDVTRTVDNPEEIASALRFIEDGLLLIKQG</sequence>
<comment type="caution">
    <text evidence="1">The sequence shown here is derived from an EMBL/GenBank/DDBJ whole genome shotgun (WGS) entry which is preliminary data.</text>
</comment>
<name>A0A5C9A7L4_ECOLX</name>